<name>A0A1U7NFU0_9FIRM</name>
<keyword evidence="2" id="KW-1185">Reference proteome</keyword>
<evidence type="ECO:0000313" key="2">
    <source>
        <dbReference type="Proteomes" id="UP000186341"/>
    </source>
</evidence>
<sequence length="86" mass="10140">MILSVWTEKFLHKYLVRVDDPQQPINGLKNLMKPYLAGYDGDIYYYSIDQNLMLHPDQSLYENMIGMNEQILLITPEDAQDYQLLV</sequence>
<dbReference type="Proteomes" id="UP000186341">
    <property type="component" value="Unassembled WGS sequence"/>
</dbReference>
<protein>
    <submittedName>
        <fullName evidence="1">Uncharacterized protein</fullName>
    </submittedName>
</protein>
<dbReference type="AlphaFoldDB" id="A0A1U7NFU0"/>
<gene>
    <name evidence="1" type="ORF">BO222_06895</name>
</gene>
<dbReference type="EMBL" id="MPJW01000138">
    <property type="protein sequence ID" value="OLU39282.1"/>
    <property type="molecule type" value="Genomic_DNA"/>
</dbReference>
<dbReference type="RefSeq" id="WP_075819628.1">
    <property type="nucleotide sequence ID" value="NZ_JBCLQM010000006.1"/>
</dbReference>
<proteinExistence type="predicted"/>
<reference evidence="1 2" key="1">
    <citation type="submission" date="2016-11" db="EMBL/GenBank/DDBJ databases">
        <title>Description of two novel members of the family Erysipelotrichaceae: Ileibacterium lipovorans gen. nov., sp. nov. and Dubosiella newyorkensis, gen. nov., sp. nov.</title>
        <authorList>
            <person name="Cox L.M."/>
            <person name="Sohn J."/>
            <person name="Tyrrell K.L."/>
            <person name="Citron D.M."/>
            <person name="Lawson P.A."/>
            <person name="Patel N.B."/>
            <person name="Iizumi T."/>
            <person name="Perez-Perez G.I."/>
            <person name="Goldstein E.J."/>
            <person name="Blaser M.J."/>
        </authorList>
    </citation>
    <scope>NUCLEOTIDE SEQUENCE [LARGE SCALE GENOMIC DNA]</scope>
    <source>
        <strain evidence="1 2">NYU-BL-A3</strain>
    </source>
</reference>
<evidence type="ECO:0000313" key="1">
    <source>
        <dbReference type="EMBL" id="OLU39282.1"/>
    </source>
</evidence>
<accession>A0A1U7NFU0</accession>
<organism evidence="1 2">
    <name type="scientific">Ileibacterium valens</name>
    <dbReference type="NCBI Taxonomy" id="1862668"/>
    <lineage>
        <taxon>Bacteria</taxon>
        <taxon>Bacillati</taxon>
        <taxon>Bacillota</taxon>
        <taxon>Erysipelotrichia</taxon>
        <taxon>Erysipelotrichales</taxon>
        <taxon>Erysipelotrichaceae</taxon>
        <taxon>Ileibacterium</taxon>
    </lineage>
</organism>
<comment type="caution">
    <text evidence="1">The sequence shown here is derived from an EMBL/GenBank/DDBJ whole genome shotgun (WGS) entry which is preliminary data.</text>
</comment>